<dbReference type="KEGG" id="glz:GLAREA_06600"/>
<organism evidence="3 4">
    <name type="scientific">Glarea lozoyensis (strain ATCC 20868 / MF5171)</name>
    <dbReference type="NCBI Taxonomy" id="1116229"/>
    <lineage>
        <taxon>Eukaryota</taxon>
        <taxon>Fungi</taxon>
        <taxon>Dikarya</taxon>
        <taxon>Ascomycota</taxon>
        <taxon>Pezizomycotina</taxon>
        <taxon>Leotiomycetes</taxon>
        <taxon>Helotiales</taxon>
        <taxon>Helotiaceae</taxon>
        <taxon>Glarea</taxon>
    </lineage>
</organism>
<evidence type="ECO:0000313" key="4">
    <source>
        <dbReference type="Proteomes" id="UP000016922"/>
    </source>
</evidence>
<dbReference type="HOGENOM" id="CLU_360566_0_0_1"/>
<feature type="transmembrane region" description="Helical" evidence="2">
    <location>
        <begin position="591"/>
        <end position="611"/>
    </location>
</feature>
<evidence type="ECO:0000256" key="1">
    <source>
        <dbReference type="SAM" id="MobiDB-lite"/>
    </source>
</evidence>
<keyword evidence="2" id="KW-1133">Transmembrane helix</keyword>
<reference evidence="3 4" key="1">
    <citation type="journal article" date="2013" name="BMC Genomics">
        <title>Genomics-driven discovery of the pneumocandin biosynthetic gene cluster in the fungus Glarea lozoyensis.</title>
        <authorList>
            <person name="Chen L."/>
            <person name="Yue Q."/>
            <person name="Zhang X."/>
            <person name="Xiang M."/>
            <person name="Wang C."/>
            <person name="Li S."/>
            <person name="Che Y."/>
            <person name="Ortiz-Lopez F.J."/>
            <person name="Bills G.F."/>
            <person name="Liu X."/>
            <person name="An Z."/>
        </authorList>
    </citation>
    <scope>NUCLEOTIDE SEQUENCE [LARGE SCALE GENOMIC DNA]</scope>
    <source>
        <strain evidence="4">ATCC 20868 / MF5171</strain>
    </source>
</reference>
<proteinExistence type="predicted"/>
<dbReference type="EMBL" id="KE145357">
    <property type="protein sequence ID" value="EPE33587.1"/>
    <property type="molecule type" value="Genomic_DNA"/>
</dbReference>
<keyword evidence="4" id="KW-1185">Reference proteome</keyword>
<keyword evidence="2" id="KW-0812">Transmembrane</keyword>
<dbReference type="STRING" id="1116229.S3D548"/>
<protein>
    <submittedName>
        <fullName evidence="3">Uncharacterized protein</fullName>
    </submittedName>
</protein>
<dbReference type="AlphaFoldDB" id="S3D548"/>
<dbReference type="OrthoDB" id="426293at2759"/>
<accession>S3D548</accession>
<gene>
    <name evidence="3" type="ORF">GLAREA_06600</name>
</gene>
<evidence type="ECO:0000313" key="3">
    <source>
        <dbReference type="EMBL" id="EPE33587.1"/>
    </source>
</evidence>
<evidence type="ECO:0000256" key="2">
    <source>
        <dbReference type="SAM" id="Phobius"/>
    </source>
</evidence>
<dbReference type="Proteomes" id="UP000016922">
    <property type="component" value="Unassembled WGS sequence"/>
</dbReference>
<name>S3D548_GLAL2</name>
<sequence>MDSPTSEQALIGILYALYSIKSLLRQQQQQPTPQIQHKQKAILQDDDGQSTDASKTVKRGLPLVRTHSSDRIATLGHRQDHPLIHIEEIPEPEINGVISTDVKNLQRYKNVVAGGMRIRPDGRLPLPFSQSYLEKLPLDEVTTILDAIEKQTVRISKVNRAYGDGCLGVPVVFDILDYSLSPIHDPTVDVTPRQISSSEGKSCSISYFQDPRLSGQPTIVLPWARVMSVLDPRLRIALTNLSVCEGFSHLEWADNKIEAEKLCPILFADFHNQKTTEKLVDHTFRPTGQVRDMLVQHMTCARQDQLGRINQDVTRSFQPLFHATMFKPTLKVEEDWKQRIGPSGTFDSSKKRFRLKSVTVLISENSSATSNQEESDFTFLILAPSNFYEYATFLGDGSRFSPIQYASSRHAPFNDVQDAKIQIVLQIYETIEKQSLQLRDYVLRQCNNDDDISFLESDEYVDLLYDDEAFRKPSIYAWAVVCLGSLEQNLGDLLSELFLFRSEVSANNNDLERRIRQYYEATMRTSPFVSYAKFIETRGDEARLKLCAARRLRALVQQKRDEFKALRDGLFSANSVIEARRSRILAEHVRLLTFVSIFFAPLAFCVSLWSLPVIADRHRDFATPLVISTCQPIFDSLRAKILCLMANEELKLDGLANDSETTDSENTNRPKIKSSGVNWQKKAKELEVFPRRDLNPQPSEWWFIAYALMLVWRGTIRLGRRSKELTSKTMRLRIRRQAFDEGVDIEQNGNIEQSAKNKQEVALEVDKTQIKVTTIG</sequence>
<feature type="region of interest" description="Disordered" evidence="1">
    <location>
        <begin position="29"/>
        <end position="56"/>
    </location>
</feature>
<keyword evidence="2" id="KW-0472">Membrane</keyword>
<dbReference type="GeneID" id="19465653"/>
<dbReference type="RefSeq" id="XP_008078739.1">
    <property type="nucleotide sequence ID" value="XM_008080548.1"/>
</dbReference>